<keyword evidence="4" id="KW-1185">Reference proteome</keyword>
<organism evidence="3 4">
    <name type="scientific">Bionectria ochroleuca</name>
    <name type="common">Gliocladium roseum</name>
    <dbReference type="NCBI Taxonomy" id="29856"/>
    <lineage>
        <taxon>Eukaryota</taxon>
        <taxon>Fungi</taxon>
        <taxon>Dikarya</taxon>
        <taxon>Ascomycota</taxon>
        <taxon>Pezizomycotina</taxon>
        <taxon>Sordariomycetes</taxon>
        <taxon>Hypocreomycetidae</taxon>
        <taxon>Hypocreales</taxon>
        <taxon>Bionectriaceae</taxon>
        <taxon>Clonostachys</taxon>
    </lineage>
</organism>
<dbReference type="SMART" id="SM00075">
    <property type="entry name" value="HYDRO"/>
    <property type="match status" value="1"/>
</dbReference>
<evidence type="ECO:0000256" key="2">
    <source>
        <dbReference type="RuleBase" id="RU365009"/>
    </source>
</evidence>
<dbReference type="InterPro" id="IPR001338">
    <property type="entry name" value="Class_I_Hydrophobin"/>
</dbReference>
<name>A0ABY6UFK2_BIOOC</name>
<comment type="similarity">
    <text evidence="2">Belongs to the fungal hydrophobin family.</text>
</comment>
<keyword evidence="2" id="KW-0134">Cell wall</keyword>
<keyword evidence="2" id="KW-0732">Signal</keyword>
<proteinExistence type="inferred from homology"/>
<dbReference type="Proteomes" id="UP000766486">
    <property type="component" value="Unassembled WGS sequence"/>
</dbReference>
<dbReference type="Pfam" id="PF01185">
    <property type="entry name" value="Hydrophobin"/>
    <property type="match status" value="1"/>
</dbReference>
<keyword evidence="1 2" id="KW-1015">Disulfide bond</keyword>
<feature type="chain" id="PRO_5044961436" description="Hydrophobin" evidence="2">
    <location>
        <begin position="17"/>
        <end position="142"/>
    </location>
</feature>
<evidence type="ECO:0000313" key="4">
    <source>
        <dbReference type="Proteomes" id="UP000766486"/>
    </source>
</evidence>
<comment type="caution">
    <text evidence="3">The sequence shown here is derived from an EMBL/GenBank/DDBJ whole genome shotgun (WGS) entry which is preliminary data.</text>
</comment>
<evidence type="ECO:0000256" key="1">
    <source>
        <dbReference type="ARBA" id="ARBA00023157"/>
    </source>
</evidence>
<reference evidence="3 4" key="1">
    <citation type="submission" date="2019-06" db="EMBL/GenBank/DDBJ databases">
        <authorList>
            <person name="Broberg M."/>
        </authorList>
    </citation>
    <scope>NUCLEOTIDE SEQUENCE [LARGE SCALE GENOMIC DNA]</scope>
</reference>
<keyword evidence="2" id="KW-0964">Secreted</keyword>
<accession>A0ABY6UFK2</accession>
<protein>
    <recommendedName>
        <fullName evidence="2">Hydrophobin</fullName>
    </recommendedName>
</protein>
<dbReference type="EMBL" id="CABFNS010000812">
    <property type="protein sequence ID" value="VUC29991.1"/>
    <property type="molecule type" value="Genomic_DNA"/>
</dbReference>
<gene>
    <name evidence="3" type="ORF">CLO192961_LOCUS273314</name>
</gene>
<feature type="signal peptide" evidence="2">
    <location>
        <begin position="1"/>
        <end position="16"/>
    </location>
</feature>
<comment type="subcellular location">
    <subcellularLocation>
        <location evidence="2">Secreted</location>
        <location evidence="2">Cell wall</location>
    </subcellularLocation>
</comment>
<sequence>MFKFIPTLILAASVTALVPQIHPDVIRRADSQKTTVGEARTLCGNKLELQCCNRKIEEKTNETTTNNNTGLLSGLLGDLGLLDDGGIDLLDQCSKLSVTALIGVDDILGSQCRHHVACCDTTAPQTGLINIGLPCIALGGLL</sequence>
<evidence type="ECO:0000313" key="3">
    <source>
        <dbReference type="EMBL" id="VUC29991.1"/>
    </source>
</evidence>